<dbReference type="HOGENOM" id="CLU_023805_1_1_1"/>
<proteinExistence type="predicted"/>
<dbReference type="GO" id="GO:0005525">
    <property type="term" value="F:GTP binding"/>
    <property type="evidence" value="ECO:0007669"/>
    <property type="project" value="InterPro"/>
</dbReference>
<dbReference type="Gene3D" id="3.40.50.300">
    <property type="entry name" value="P-loop containing nucleotide triphosphate hydrolases"/>
    <property type="match status" value="1"/>
</dbReference>
<dbReference type="SUPFAM" id="SSF52540">
    <property type="entry name" value="P-loop containing nucleoside triphosphate hydrolases"/>
    <property type="match status" value="1"/>
</dbReference>
<organism evidence="3 4">
    <name type="scientific">Scleroderma citrinum Foug A</name>
    <dbReference type="NCBI Taxonomy" id="1036808"/>
    <lineage>
        <taxon>Eukaryota</taxon>
        <taxon>Fungi</taxon>
        <taxon>Dikarya</taxon>
        <taxon>Basidiomycota</taxon>
        <taxon>Agaricomycotina</taxon>
        <taxon>Agaricomycetes</taxon>
        <taxon>Agaricomycetidae</taxon>
        <taxon>Boletales</taxon>
        <taxon>Sclerodermatineae</taxon>
        <taxon>Sclerodermataceae</taxon>
        <taxon>Scleroderma</taxon>
    </lineage>
</organism>
<accession>A0A0C3DCE5</accession>
<evidence type="ECO:0000313" key="3">
    <source>
        <dbReference type="EMBL" id="KIM53751.1"/>
    </source>
</evidence>
<evidence type="ECO:0000256" key="1">
    <source>
        <dbReference type="SAM" id="MobiDB-lite"/>
    </source>
</evidence>
<keyword evidence="4" id="KW-1185">Reference proteome</keyword>
<name>A0A0C3DCE5_9AGAM</name>
<dbReference type="InterPro" id="IPR027417">
    <property type="entry name" value="P-loop_NTPase"/>
</dbReference>
<dbReference type="EMBL" id="KN822172">
    <property type="protein sequence ID" value="KIM53751.1"/>
    <property type="molecule type" value="Genomic_DNA"/>
</dbReference>
<evidence type="ECO:0000259" key="2">
    <source>
        <dbReference type="Pfam" id="PF01926"/>
    </source>
</evidence>
<feature type="domain" description="G" evidence="2">
    <location>
        <begin position="110"/>
        <end position="252"/>
    </location>
</feature>
<reference evidence="3 4" key="1">
    <citation type="submission" date="2014-04" db="EMBL/GenBank/DDBJ databases">
        <authorList>
            <consortium name="DOE Joint Genome Institute"/>
            <person name="Kuo A."/>
            <person name="Kohler A."/>
            <person name="Nagy L.G."/>
            <person name="Floudas D."/>
            <person name="Copeland A."/>
            <person name="Barry K.W."/>
            <person name="Cichocki N."/>
            <person name="Veneault-Fourrey C."/>
            <person name="LaButti K."/>
            <person name="Lindquist E.A."/>
            <person name="Lipzen A."/>
            <person name="Lundell T."/>
            <person name="Morin E."/>
            <person name="Murat C."/>
            <person name="Sun H."/>
            <person name="Tunlid A."/>
            <person name="Henrissat B."/>
            <person name="Grigoriev I.V."/>
            <person name="Hibbett D.S."/>
            <person name="Martin F."/>
            <person name="Nordberg H.P."/>
            <person name="Cantor M.N."/>
            <person name="Hua S.X."/>
        </authorList>
    </citation>
    <scope>NUCLEOTIDE SEQUENCE [LARGE SCALE GENOMIC DNA]</scope>
    <source>
        <strain evidence="3 4">Foug A</strain>
    </source>
</reference>
<feature type="region of interest" description="Disordered" evidence="1">
    <location>
        <begin position="75"/>
        <end position="94"/>
    </location>
</feature>
<dbReference type="InterPro" id="IPR006073">
    <property type="entry name" value="GTP-bd"/>
</dbReference>
<dbReference type="AlphaFoldDB" id="A0A0C3DCE5"/>
<dbReference type="InParanoid" id="A0A0C3DCE5"/>
<dbReference type="Pfam" id="PF01926">
    <property type="entry name" value="MMR_HSR1"/>
    <property type="match status" value="1"/>
</dbReference>
<evidence type="ECO:0000313" key="4">
    <source>
        <dbReference type="Proteomes" id="UP000053989"/>
    </source>
</evidence>
<dbReference type="Proteomes" id="UP000053989">
    <property type="component" value="Unassembled WGS sequence"/>
</dbReference>
<dbReference type="OrthoDB" id="391988at2759"/>
<reference evidence="4" key="2">
    <citation type="submission" date="2015-01" db="EMBL/GenBank/DDBJ databases">
        <title>Evolutionary Origins and Diversification of the Mycorrhizal Mutualists.</title>
        <authorList>
            <consortium name="DOE Joint Genome Institute"/>
            <consortium name="Mycorrhizal Genomics Consortium"/>
            <person name="Kohler A."/>
            <person name="Kuo A."/>
            <person name="Nagy L.G."/>
            <person name="Floudas D."/>
            <person name="Copeland A."/>
            <person name="Barry K.W."/>
            <person name="Cichocki N."/>
            <person name="Veneault-Fourrey C."/>
            <person name="LaButti K."/>
            <person name="Lindquist E.A."/>
            <person name="Lipzen A."/>
            <person name="Lundell T."/>
            <person name="Morin E."/>
            <person name="Murat C."/>
            <person name="Riley R."/>
            <person name="Ohm R."/>
            <person name="Sun H."/>
            <person name="Tunlid A."/>
            <person name="Henrissat B."/>
            <person name="Grigoriev I.V."/>
            <person name="Hibbett D.S."/>
            <person name="Martin F."/>
        </authorList>
    </citation>
    <scope>NUCLEOTIDE SEQUENCE [LARGE SCALE GENOMIC DNA]</scope>
    <source>
        <strain evidence="4">Foug A</strain>
    </source>
</reference>
<gene>
    <name evidence="3" type="ORF">SCLCIDRAFT_1156263</name>
</gene>
<sequence>MRLLDKRPDIVLSIQPPHTHPHPLPLDTLLFVTTMVPTVLSKIWASLRGRNTGKHDSNPLASADDMLHLDSADVRNAGQRHPGSSAGGDDMLHMDPETVRKHFDHIGHFRILIIGRSNAGKTTLIQRVCNTTELPKVFNAKGEKVKCTGHQQTNNNAQRGDHDIENELIFRSNQHFVFHDSRGFESGSVSELELMKKFITDRATKKQLAERVHAIWFCIPMDESHRAIMVPEEKFFNESNTEHVPVIVLLTKADAIKRQAIGKLRDEGMQMKEEMLGAGSLEKQILSEVSTKIRNQLGRCMYPPKDYLSMSGMNKQDADCEPLIRCTTIALDEVQLQKLVVSAQQVNFDLNIEWAVR</sequence>
<protein>
    <recommendedName>
        <fullName evidence="2">G domain-containing protein</fullName>
    </recommendedName>
</protein>